<dbReference type="InterPro" id="IPR000086">
    <property type="entry name" value="NUDIX_hydrolase_dom"/>
</dbReference>
<organism evidence="2 3">
    <name type="scientific">Candidatus Staskawiczbacteria bacterium RIFCSPLOWO2_12_FULL_37_15</name>
    <dbReference type="NCBI Taxonomy" id="1802218"/>
    <lineage>
        <taxon>Bacteria</taxon>
        <taxon>Candidatus Staskawicziibacteriota</taxon>
    </lineage>
</organism>
<name>A0A1G2IM83_9BACT</name>
<accession>A0A1G2IM83</accession>
<evidence type="ECO:0000313" key="2">
    <source>
        <dbReference type="EMBL" id="OGZ75677.1"/>
    </source>
</evidence>
<dbReference type="SUPFAM" id="SSF55811">
    <property type="entry name" value="Nudix"/>
    <property type="match status" value="1"/>
</dbReference>
<evidence type="ECO:0000313" key="3">
    <source>
        <dbReference type="Proteomes" id="UP000178632"/>
    </source>
</evidence>
<proteinExistence type="predicted"/>
<gene>
    <name evidence="2" type="ORF">A3G45_03330</name>
</gene>
<dbReference type="InterPro" id="IPR015797">
    <property type="entry name" value="NUDIX_hydrolase-like_dom_sf"/>
</dbReference>
<protein>
    <recommendedName>
        <fullName evidence="1">Nudix hydrolase domain-containing protein</fullName>
    </recommendedName>
</protein>
<dbReference type="Pfam" id="PF00293">
    <property type="entry name" value="NUDIX"/>
    <property type="match status" value="1"/>
</dbReference>
<dbReference type="Proteomes" id="UP000178632">
    <property type="component" value="Unassembled WGS sequence"/>
</dbReference>
<reference evidence="2 3" key="1">
    <citation type="journal article" date="2016" name="Nat. Commun.">
        <title>Thousands of microbial genomes shed light on interconnected biogeochemical processes in an aquifer system.</title>
        <authorList>
            <person name="Anantharaman K."/>
            <person name="Brown C.T."/>
            <person name="Hug L.A."/>
            <person name="Sharon I."/>
            <person name="Castelle C.J."/>
            <person name="Probst A.J."/>
            <person name="Thomas B.C."/>
            <person name="Singh A."/>
            <person name="Wilkins M.J."/>
            <person name="Karaoz U."/>
            <person name="Brodie E.L."/>
            <person name="Williams K.H."/>
            <person name="Hubbard S.S."/>
            <person name="Banfield J.F."/>
        </authorList>
    </citation>
    <scope>NUCLEOTIDE SEQUENCE [LARGE SCALE GENOMIC DNA]</scope>
</reference>
<sequence>MEKNKTISVWLTIISGRNKGKIILQKRSSANKTFPYICQATWAGKVKIGEDVESAIKRECVEELGESFFNAFNFLVLKIFSEDKFIMNGAEWTCYNYVGDISNKILKLIRLHSEALPEFILIDSDSEIFPVKSEKNSKNNIVLFDDQYKVLKEIINGN</sequence>
<comment type="caution">
    <text evidence="2">The sequence shown here is derived from an EMBL/GenBank/DDBJ whole genome shotgun (WGS) entry which is preliminary data.</text>
</comment>
<dbReference type="EMBL" id="MHPE01000045">
    <property type="protein sequence ID" value="OGZ75677.1"/>
    <property type="molecule type" value="Genomic_DNA"/>
</dbReference>
<dbReference type="Gene3D" id="3.90.79.10">
    <property type="entry name" value="Nucleoside Triphosphate Pyrophosphohydrolase"/>
    <property type="match status" value="1"/>
</dbReference>
<dbReference type="AlphaFoldDB" id="A0A1G2IM83"/>
<evidence type="ECO:0000259" key="1">
    <source>
        <dbReference type="Pfam" id="PF00293"/>
    </source>
</evidence>
<feature type="domain" description="Nudix hydrolase" evidence="1">
    <location>
        <begin position="17"/>
        <end position="98"/>
    </location>
</feature>